<dbReference type="AlphaFoldDB" id="A0A6J6ZFK5"/>
<name>A0A6J6ZFK5_9ZZZZ</name>
<protein>
    <submittedName>
        <fullName evidence="1">Unannotated protein</fullName>
    </submittedName>
</protein>
<accession>A0A6J6ZFK5</accession>
<evidence type="ECO:0000313" key="1">
    <source>
        <dbReference type="EMBL" id="CAB4819565.1"/>
    </source>
</evidence>
<reference evidence="1" key="1">
    <citation type="submission" date="2020-05" db="EMBL/GenBank/DDBJ databases">
        <authorList>
            <person name="Chiriac C."/>
            <person name="Salcher M."/>
            <person name="Ghai R."/>
            <person name="Kavagutti S V."/>
        </authorList>
    </citation>
    <scope>NUCLEOTIDE SEQUENCE</scope>
</reference>
<dbReference type="EMBL" id="CAFAAJ010000177">
    <property type="protein sequence ID" value="CAB4819565.1"/>
    <property type="molecule type" value="Genomic_DNA"/>
</dbReference>
<gene>
    <name evidence="1" type="ORF">UFOPK3001_02119</name>
</gene>
<sequence length="244" mass="26803">MTDPDEAGVDAPGRVLHCALEQQVRLCARCDVRLDRAEIVHLSAVREVEGRLLRRGTLPIGHGLGPHTGVVPAEGHRRQRHVAVAVRPGELVPDQPHIRAEFVDRDVLHPRSRTGVNLDHRGDECSARGVAAEPLDHRDLAVGRCMDHEARERDLSLADRMLNHDRHLEHLTADRAQHDRLAEGCVPLGKHVGGRRHGVRLEGFGQTLAGAADRRCGGRVGVAVEIEFVDPAVPPDLLVHLGHR</sequence>
<organism evidence="1">
    <name type="scientific">freshwater metagenome</name>
    <dbReference type="NCBI Taxonomy" id="449393"/>
    <lineage>
        <taxon>unclassified sequences</taxon>
        <taxon>metagenomes</taxon>
        <taxon>ecological metagenomes</taxon>
    </lineage>
</organism>
<proteinExistence type="predicted"/>